<comment type="pathway">
    <text evidence="2">Metabolic intermediate biosynthesis; acetyl-CoA biosynthesis; acetyl-CoA from acetate: step 2/2.</text>
</comment>
<dbReference type="KEGG" id="pace:A6070_13995"/>
<dbReference type="InterPro" id="IPR004614">
    <property type="entry name" value="P_AcTrfase"/>
</dbReference>
<dbReference type="Gene3D" id="3.40.50.10750">
    <property type="entry name" value="Isocitrate/Isopropylmalate dehydrogenase-like"/>
    <property type="match status" value="1"/>
</dbReference>
<evidence type="ECO:0000256" key="4">
    <source>
        <dbReference type="ARBA" id="ARBA00012707"/>
    </source>
</evidence>
<gene>
    <name evidence="10" type="ORF">A7E75_05355</name>
</gene>
<dbReference type="InterPro" id="IPR042112">
    <property type="entry name" value="P_AcTrfase_dom2"/>
</dbReference>
<sequence length="333" mass="35002">MDVISQIKQNARRQPQTIVLPESYDDRMLLAAGRIAGEGLARIVLLGDPESLLNRAETVGADLSRVTLLAPAASALLQDYAEELADLRKHKGLTVGEACKQLLALDQLHFAAMMVRKGDADGAVAGAFNSTGDVLRAALQVVGTAPGIRTVSSVMLMVTPRPELGENGTLLFADCVVNPRPDAQALAEIAVTTARSCRSLLGVEARAAMLSFSTMGSADHEEVRRVRQAVQIARSLAPELLIDGEMQLDAAIVPQVASQKAPGSPVAGRANTLIFPDLNAGNIGYKLTERIAGAQAAGLMVQGLARPFNDMSRGCTVEDIVSTVAMTAVQSLG</sequence>
<dbReference type="PANTHER" id="PTHR43356:SF3">
    <property type="entry name" value="PHOSPHATE ACETYLTRANSFERASE"/>
    <property type="match status" value="1"/>
</dbReference>
<dbReference type="NCBIfam" id="TIGR00651">
    <property type="entry name" value="pta"/>
    <property type="match status" value="1"/>
</dbReference>
<evidence type="ECO:0000313" key="11">
    <source>
        <dbReference type="Proteomes" id="UP000182264"/>
    </source>
</evidence>
<dbReference type="NCBIfam" id="NF007233">
    <property type="entry name" value="PRK09653.1"/>
    <property type="match status" value="1"/>
</dbReference>
<dbReference type="Pfam" id="PF01515">
    <property type="entry name" value="PTA_PTB"/>
    <property type="match status" value="1"/>
</dbReference>
<dbReference type="EC" id="2.3.1.8" evidence="4"/>
<keyword evidence="11" id="KW-1185">Reference proteome</keyword>
<evidence type="ECO:0000256" key="2">
    <source>
        <dbReference type="ARBA" id="ARBA00004989"/>
    </source>
</evidence>
<dbReference type="PIRSF" id="PIRSF000428">
    <property type="entry name" value="P_Ac_trans"/>
    <property type="match status" value="1"/>
</dbReference>
<evidence type="ECO:0000256" key="1">
    <source>
        <dbReference type="ARBA" id="ARBA00000705"/>
    </source>
</evidence>
<dbReference type="OrthoDB" id="9805787at2"/>
<reference evidence="10 11" key="1">
    <citation type="journal article" date="2017" name="Genome Announc.">
        <title>Complete Genome Sequences of Two Acetylene-Fermenting Pelobacter acetylenicus Strains.</title>
        <authorList>
            <person name="Sutton J.M."/>
            <person name="Baesman S.M."/>
            <person name="Fierst J.L."/>
            <person name="Poret-Peterson A.T."/>
            <person name="Oremland R.S."/>
            <person name="Dunlap D.S."/>
            <person name="Akob D.M."/>
        </authorList>
    </citation>
    <scope>NUCLEOTIDE SEQUENCE [LARGE SCALE GENOMIC DNA]</scope>
    <source>
        <strain evidence="10 11">DSM 3247</strain>
    </source>
</reference>
<evidence type="ECO:0000256" key="5">
    <source>
        <dbReference type="ARBA" id="ARBA00021528"/>
    </source>
</evidence>
<dbReference type="RefSeq" id="WP_072286362.1">
    <property type="nucleotide sequence ID" value="NZ_CP015455.1"/>
</dbReference>
<evidence type="ECO:0000313" key="10">
    <source>
        <dbReference type="EMBL" id="APG24521.1"/>
    </source>
</evidence>
<comment type="catalytic activity">
    <reaction evidence="1">
        <text>acetyl-CoA + phosphate = acetyl phosphate + CoA</text>
        <dbReference type="Rhea" id="RHEA:19521"/>
        <dbReference type="ChEBI" id="CHEBI:22191"/>
        <dbReference type="ChEBI" id="CHEBI:43474"/>
        <dbReference type="ChEBI" id="CHEBI:57287"/>
        <dbReference type="ChEBI" id="CHEBI:57288"/>
        <dbReference type="EC" id="2.3.1.8"/>
    </reaction>
</comment>
<dbReference type="AlphaFoldDB" id="A0A1L3GEY8"/>
<evidence type="ECO:0000256" key="7">
    <source>
        <dbReference type="ARBA" id="ARBA00023315"/>
    </source>
</evidence>
<proteinExistence type="inferred from homology"/>
<dbReference type="InterPro" id="IPR050500">
    <property type="entry name" value="Phos_Acetyltrans/Butyryltrans"/>
</dbReference>
<accession>A0A1L3GEY8</accession>
<dbReference type="SUPFAM" id="SSF53659">
    <property type="entry name" value="Isocitrate/Isopropylmalate dehydrogenase-like"/>
    <property type="match status" value="1"/>
</dbReference>
<dbReference type="PANTHER" id="PTHR43356">
    <property type="entry name" value="PHOSPHATE ACETYLTRANSFERASE"/>
    <property type="match status" value="1"/>
</dbReference>
<dbReference type="InterPro" id="IPR002505">
    <property type="entry name" value="PTA_PTB"/>
</dbReference>
<name>A0A1L3GEY8_SYNAC</name>
<dbReference type="GO" id="GO:0008959">
    <property type="term" value="F:phosphate acetyltransferase activity"/>
    <property type="evidence" value="ECO:0007669"/>
    <property type="project" value="UniProtKB-EC"/>
</dbReference>
<organism evidence="10 11">
    <name type="scientific">Syntrophotalea acetylenica</name>
    <name type="common">Pelobacter acetylenicus</name>
    <dbReference type="NCBI Taxonomy" id="29542"/>
    <lineage>
        <taxon>Bacteria</taxon>
        <taxon>Pseudomonadati</taxon>
        <taxon>Thermodesulfobacteriota</taxon>
        <taxon>Desulfuromonadia</taxon>
        <taxon>Desulfuromonadales</taxon>
        <taxon>Syntrophotaleaceae</taxon>
        <taxon>Syntrophotalea</taxon>
    </lineage>
</organism>
<evidence type="ECO:0000256" key="6">
    <source>
        <dbReference type="ARBA" id="ARBA00022679"/>
    </source>
</evidence>
<keyword evidence="6 10" id="KW-0808">Transferase</keyword>
<evidence type="ECO:0000259" key="9">
    <source>
        <dbReference type="Pfam" id="PF01515"/>
    </source>
</evidence>
<keyword evidence="7" id="KW-0012">Acyltransferase</keyword>
<protein>
    <recommendedName>
        <fullName evidence="5">Phosphate acetyltransferase</fullName>
        <ecNumber evidence="4">2.3.1.8</ecNumber>
    </recommendedName>
    <alternativeName>
        <fullName evidence="8">Phosphotransacetylase</fullName>
    </alternativeName>
</protein>
<dbReference type="EMBL" id="CP015518">
    <property type="protein sequence ID" value="APG24521.1"/>
    <property type="molecule type" value="Genomic_DNA"/>
</dbReference>
<evidence type="ECO:0000256" key="3">
    <source>
        <dbReference type="ARBA" id="ARBA00005656"/>
    </source>
</evidence>
<evidence type="ECO:0000256" key="8">
    <source>
        <dbReference type="ARBA" id="ARBA00031108"/>
    </source>
</evidence>
<dbReference type="Proteomes" id="UP000182264">
    <property type="component" value="Chromosome"/>
</dbReference>
<dbReference type="Gene3D" id="3.40.50.10950">
    <property type="match status" value="1"/>
</dbReference>
<comment type="similarity">
    <text evidence="3">Belongs to the phosphate acetyltransferase and butyryltransferase family.</text>
</comment>
<dbReference type="InterPro" id="IPR012147">
    <property type="entry name" value="P_Ac_Bu_trans"/>
</dbReference>
<dbReference type="InterPro" id="IPR042113">
    <property type="entry name" value="P_AcTrfase_dom1"/>
</dbReference>
<feature type="domain" description="Phosphate acetyl/butaryl transferase" evidence="9">
    <location>
        <begin position="3"/>
        <end position="328"/>
    </location>
</feature>
<dbReference type="STRING" id="29542.A6070_13995"/>